<sequence>MWIVKMNMPLILMSLVGAGMIVIVILLKKGFGRFLPQRLFPLLWICVLIRLLIPFSISSPLNLTSFSKWGNWAEFRTFGIAESTNVVVMDEAPAVQKGTQTQTSVTNEISEQIAMQAPAFQLNWNIETIYTTGVLATGIFLIWRFIQTRRKFDASVLIEEDPRIISVLDAQKVTAEVYLNDRIQGPLVFGLRRPLIFLPSTLDFTDSELLRNILQHECTHIRRHDNWMKLAAVAALSIHWFNPLVWLMVNAISRDLEEACDESVLTQMNLDQRQSYARALIQMSRKQLKFAWNYCAFSRNEVERRVRKIAAYKPLRKIVMVACVGFIALFSMFTAAAAQAPFIAELSSSCSSSDSRFILEAELRRDLNLSLSSQTRSRADQALIQVLKDNPDSGLAALKQKAAAALAEEFHAEVQAFHIDAYLNLDEAELQKEYQAHAILYQNQRYTYEGKPVRNFEDSMAGRYFMNDEGDVDVYVVRDDLGRITELKTYVVK</sequence>
<gene>
    <name evidence="4" type="ORF">GKD88_10375</name>
    <name evidence="3" type="ORF">GKE08_10575</name>
</gene>
<proteinExistence type="predicted"/>
<evidence type="ECO:0000313" key="4">
    <source>
        <dbReference type="EMBL" id="MSC33525.1"/>
    </source>
</evidence>
<dbReference type="PANTHER" id="PTHR34978:SF3">
    <property type="entry name" value="SLR0241 PROTEIN"/>
    <property type="match status" value="1"/>
</dbReference>
<dbReference type="EMBL" id="WKPI01000017">
    <property type="protein sequence ID" value="MSC33525.1"/>
    <property type="molecule type" value="Genomic_DNA"/>
</dbReference>
<evidence type="ECO:0000256" key="1">
    <source>
        <dbReference type="SAM" id="Phobius"/>
    </source>
</evidence>
<keyword evidence="1" id="KW-1133">Transmembrane helix</keyword>
<dbReference type="InterPro" id="IPR052173">
    <property type="entry name" value="Beta-lactam_resp_regulator"/>
</dbReference>
<protein>
    <recommendedName>
        <fullName evidence="2">Peptidase M56 domain-containing protein</fullName>
    </recommendedName>
</protein>
<dbReference type="Proteomes" id="UP000433575">
    <property type="component" value="Unassembled WGS sequence"/>
</dbReference>
<keyword evidence="1" id="KW-0472">Membrane</keyword>
<dbReference type="PANTHER" id="PTHR34978">
    <property type="entry name" value="POSSIBLE SENSOR-TRANSDUCER PROTEIN BLAR"/>
    <property type="match status" value="1"/>
</dbReference>
<feature type="transmembrane region" description="Helical" evidence="1">
    <location>
        <begin position="318"/>
        <end position="342"/>
    </location>
</feature>
<feature type="transmembrane region" description="Helical" evidence="1">
    <location>
        <begin position="39"/>
        <end position="57"/>
    </location>
</feature>
<feature type="domain" description="Peptidase M56" evidence="2">
    <location>
        <begin position="10"/>
        <end position="307"/>
    </location>
</feature>
<evidence type="ECO:0000313" key="3">
    <source>
        <dbReference type="EMBL" id="MSA89770.1"/>
    </source>
</evidence>
<dbReference type="RefSeq" id="WP_154238980.1">
    <property type="nucleotide sequence ID" value="NZ_CALJPI010000197.1"/>
</dbReference>
<dbReference type="Pfam" id="PF05569">
    <property type="entry name" value="Peptidase_M56"/>
    <property type="match status" value="1"/>
</dbReference>
<accession>A0A6N7S818</accession>
<organism evidence="3 5">
    <name type="scientific">Holdemania massiliensis</name>
    <dbReference type="NCBI Taxonomy" id="1468449"/>
    <lineage>
        <taxon>Bacteria</taxon>
        <taxon>Bacillati</taxon>
        <taxon>Bacillota</taxon>
        <taxon>Erysipelotrichia</taxon>
        <taxon>Erysipelotrichales</taxon>
        <taxon>Erysipelotrichaceae</taxon>
        <taxon>Holdemania</taxon>
    </lineage>
</organism>
<name>A0A6N7S818_9FIRM</name>
<feature type="transmembrane region" description="Helical" evidence="1">
    <location>
        <begin position="6"/>
        <end position="27"/>
    </location>
</feature>
<evidence type="ECO:0000259" key="2">
    <source>
        <dbReference type="Pfam" id="PF05569"/>
    </source>
</evidence>
<dbReference type="OrthoDB" id="9804799at2"/>
<dbReference type="EMBL" id="WKPJ01000015">
    <property type="protein sequence ID" value="MSA89770.1"/>
    <property type="molecule type" value="Genomic_DNA"/>
</dbReference>
<dbReference type="AlphaFoldDB" id="A0A6N7S818"/>
<dbReference type="Proteomes" id="UP000480929">
    <property type="component" value="Unassembled WGS sequence"/>
</dbReference>
<dbReference type="CDD" id="cd07341">
    <property type="entry name" value="M56_BlaR1_MecR1_like"/>
    <property type="match status" value="1"/>
</dbReference>
<evidence type="ECO:0000313" key="6">
    <source>
        <dbReference type="Proteomes" id="UP000480929"/>
    </source>
</evidence>
<reference evidence="5 6" key="1">
    <citation type="journal article" date="2019" name="Nat. Med.">
        <title>A library of human gut bacterial isolates paired with longitudinal multiomics data enables mechanistic microbiome research.</title>
        <authorList>
            <person name="Poyet M."/>
            <person name="Groussin M."/>
            <person name="Gibbons S.M."/>
            <person name="Avila-Pacheco J."/>
            <person name="Jiang X."/>
            <person name="Kearney S.M."/>
            <person name="Perrotta A.R."/>
            <person name="Berdy B."/>
            <person name="Zhao S."/>
            <person name="Lieberman T.D."/>
            <person name="Swanson P.K."/>
            <person name="Smith M."/>
            <person name="Roesemann S."/>
            <person name="Alexander J.E."/>
            <person name="Rich S.A."/>
            <person name="Livny J."/>
            <person name="Vlamakis H."/>
            <person name="Clish C."/>
            <person name="Bullock K."/>
            <person name="Deik A."/>
            <person name="Scott J."/>
            <person name="Pierce K.A."/>
            <person name="Xavier R.J."/>
            <person name="Alm E.J."/>
        </authorList>
    </citation>
    <scope>NUCLEOTIDE SEQUENCE [LARGE SCALE GENOMIC DNA]</scope>
    <source>
        <strain evidence="3 5">BIOML-A4</strain>
        <strain evidence="4 6">BIOML-A5</strain>
    </source>
</reference>
<keyword evidence="6" id="KW-1185">Reference proteome</keyword>
<keyword evidence="1" id="KW-0812">Transmembrane</keyword>
<feature type="transmembrane region" description="Helical" evidence="1">
    <location>
        <begin position="128"/>
        <end position="146"/>
    </location>
</feature>
<dbReference type="InterPro" id="IPR008756">
    <property type="entry name" value="Peptidase_M56"/>
</dbReference>
<evidence type="ECO:0000313" key="5">
    <source>
        <dbReference type="Proteomes" id="UP000433575"/>
    </source>
</evidence>
<comment type="caution">
    <text evidence="3">The sequence shown here is derived from an EMBL/GenBank/DDBJ whole genome shotgun (WGS) entry which is preliminary data.</text>
</comment>